<evidence type="ECO:0000256" key="1">
    <source>
        <dbReference type="SAM" id="Coils"/>
    </source>
</evidence>
<evidence type="ECO:0000313" key="5">
    <source>
        <dbReference type="Proteomes" id="UP001158986"/>
    </source>
</evidence>
<evidence type="ECO:0000256" key="2">
    <source>
        <dbReference type="SAM" id="MobiDB-lite"/>
    </source>
</evidence>
<keyword evidence="1" id="KW-0175">Coiled coil</keyword>
<proteinExistence type="predicted"/>
<dbReference type="EMBL" id="CAKKTJ010000262">
    <property type="protein sequence ID" value="CAH0478618.1"/>
    <property type="molecule type" value="Genomic_DNA"/>
</dbReference>
<name>A0AAU9LBY0_9STRA</name>
<feature type="compositionally biased region" description="Basic and acidic residues" evidence="2">
    <location>
        <begin position="286"/>
        <end position="314"/>
    </location>
</feature>
<gene>
    <name evidence="4" type="ORF">PBS001_LOCUS7481</name>
    <name evidence="3" type="ORF">PBS003_LOCUS5309</name>
</gene>
<sequence>MASTSSSTAVAAMAQRASDQYLTCRRNVTAKVDEVKLLDEQISAAFQQITALSEAPEGQEELSEEAKAAIKSVGRLEVTLAGVEGEEPVPNAMITVSLDPEYDADEYETVEEVVEKKDVVVTDEHGNVVEDGQVSEKDDEGSPRKLKTTTKITRTIIKKRVKKEKTPVVRTIPWTSGTKSQEDMDKTEMLTFPVTFVFDPVQSREAVVIVTVAAADEDEDETEPVKEIEFTVSSLFHNNTLDRWYSAADEEEEEELTSITEIVEKAVKATIKEEVAAEETEQVEETDVKKIQDAEDADTLAKVEKTDETGKNEEPNSTADSDNTEKDGNTEEAVKTVDTEKNEEAAKTEDNEKSEDGEKIEEAAKTEDSEKTEEGEKHETMDEVKQVEDTAKVESAGEVEENKPTGSRFHVKANFVMSEAEKLSISVVALSKKKQEAEAALLVLEREAASLRTKYDRLNASQRQLSASSISKPKTNLLGGRFGVSSVPMQRKSWYQSSRERTNAFITKHQHLLISVAMFTGSVCLFHFNGENLLA</sequence>
<comment type="caution">
    <text evidence="3">The sequence shown here is derived from an EMBL/GenBank/DDBJ whole genome shotgun (WGS) entry which is preliminary data.</text>
</comment>
<dbReference type="EMBL" id="CAKLCB010000374">
    <property type="protein sequence ID" value="CAH0521021.1"/>
    <property type="molecule type" value="Genomic_DNA"/>
</dbReference>
<accession>A0AAU9LBY0</accession>
<feature type="compositionally biased region" description="Basic and acidic residues" evidence="2">
    <location>
        <begin position="323"/>
        <end position="392"/>
    </location>
</feature>
<dbReference type="AlphaFoldDB" id="A0AAU9LBY0"/>
<feature type="compositionally biased region" description="Acidic residues" evidence="2">
    <location>
        <begin position="276"/>
        <end position="285"/>
    </location>
</feature>
<evidence type="ECO:0000313" key="3">
    <source>
        <dbReference type="EMBL" id="CAH0478618.1"/>
    </source>
</evidence>
<keyword evidence="5" id="KW-1185">Reference proteome</keyword>
<reference evidence="3 5" key="1">
    <citation type="submission" date="2021-11" db="EMBL/GenBank/DDBJ databases">
        <authorList>
            <person name="Islam A."/>
            <person name="Islam S."/>
            <person name="Flora M.S."/>
            <person name="Rahman M."/>
            <person name="Ziaur R.M."/>
            <person name="Epstein J.H."/>
            <person name="Hassan M."/>
            <person name="Klassen M."/>
            <person name="Woodard K."/>
            <person name="Webb A."/>
            <person name="Webby R.J."/>
            <person name="El Zowalaty M.E."/>
        </authorList>
    </citation>
    <scope>NUCLEOTIDE SEQUENCE</scope>
    <source>
        <strain evidence="4">Pbs1</strain>
        <strain evidence="3">Pbs3</strain>
    </source>
</reference>
<dbReference type="Proteomes" id="UP001160483">
    <property type="component" value="Unassembled WGS sequence"/>
</dbReference>
<evidence type="ECO:0000313" key="6">
    <source>
        <dbReference type="Proteomes" id="UP001160483"/>
    </source>
</evidence>
<organism evidence="3 6">
    <name type="scientific">Peronospora belbahrii</name>
    <dbReference type="NCBI Taxonomy" id="622444"/>
    <lineage>
        <taxon>Eukaryota</taxon>
        <taxon>Sar</taxon>
        <taxon>Stramenopiles</taxon>
        <taxon>Oomycota</taxon>
        <taxon>Peronosporomycetes</taxon>
        <taxon>Peronosporales</taxon>
        <taxon>Peronosporaceae</taxon>
        <taxon>Peronospora</taxon>
    </lineage>
</organism>
<evidence type="ECO:0000313" key="4">
    <source>
        <dbReference type="EMBL" id="CAH0521021.1"/>
    </source>
</evidence>
<protein>
    <submittedName>
        <fullName evidence="3">Uncharacterized protein</fullName>
    </submittedName>
</protein>
<feature type="region of interest" description="Disordered" evidence="2">
    <location>
        <begin position="276"/>
        <end position="405"/>
    </location>
</feature>
<feature type="coiled-coil region" evidence="1">
    <location>
        <begin position="420"/>
        <end position="461"/>
    </location>
</feature>
<dbReference type="Proteomes" id="UP001158986">
    <property type="component" value="Unassembled WGS sequence"/>
</dbReference>